<reference evidence="1" key="2">
    <citation type="submission" date="2022-06" db="UniProtKB">
        <authorList>
            <consortium name="EnsemblMetazoa"/>
        </authorList>
    </citation>
    <scope>IDENTIFICATION</scope>
    <source>
        <strain evidence="1">PS312</strain>
    </source>
</reference>
<keyword evidence="2" id="KW-1185">Reference proteome</keyword>
<dbReference type="GO" id="GO:0031982">
    <property type="term" value="C:vesicle"/>
    <property type="evidence" value="ECO:0000318"/>
    <property type="project" value="GO_Central"/>
</dbReference>
<dbReference type="SUPFAM" id="SSF141571">
    <property type="entry name" value="Pentapeptide repeat-like"/>
    <property type="match status" value="1"/>
</dbReference>
<dbReference type="PANTHER" id="PTHR17571">
    <property type="entry name" value="URINARY PROTEIN RUP /ACROSOMAL PROTEIN SP-10"/>
    <property type="match status" value="1"/>
</dbReference>
<reference evidence="2" key="1">
    <citation type="journal article" date="2008" name="Nat. Genet.">
        <title>The Pristionchus pacificus genome provides a unique perspective on nematode lifestyle and parasitism.</title>
        <authorList>
            <person name="Dieterich C."/>
            <person name="Clifton S.W."/>
            <person name="Schuster L.N."/>
            <person name="Chinwalla A."/>
            <person name="Delehaunty K."/>
            <person name="Dinkelacker I."/>
            <person name="Fulton L."/>
            <person name="Fulton R."/>
            <person name="Godfrey J."/>
            <person name="Minx P."/>
            <person name="Mitreva M."/>
            <person name="Roeseler W."/>
            <person name="Tian H."/>
            <person name="Witte H."/>
            <person name="Yang S.P."/>
            <person name="Wilson R.K."/>
            <person name="Sommer R.J."/>
        </authorList>
    </citation>
    <scope>NUCLEOTIDE SEQUENCE [LARGE SCALE GENOMIC DNA]</scope>
    <source>
        <strain evidence="2">PS312</strain>
    </source>
</reference>
<accession>A0A2A6B4D5</accession>
<evidence type="ECO:0000313" key="1">
    <source>
        <dbReference type="EnsemblMetazoa" id="PPA44773.1"/>
    </source>
</evidence>
<sequence>MSVLLFLVLVSSLFGAVMCKKKKKEEKKPVHSDHAQTIEMDSSIHSCRDILASRKETQSRRKIEDDAQLRTHTFLNCAHYRDNDKNRSNWAEAIWAEAIWAEAIWAEAIWAEAIWAEAIWAEAIWAEAIWAEAIWAEAIWAEAIWAEAIWAEAIWAEAIWAEAIWAEAIWAEAIWAEAIWAEAIWAEAIWAEAIWAVAHVSQSKHFCYSPRQRPSDIATGIADGIIGAVYSIVRCDCGQYSQSGKEICPITIGPEYSD</sequence>
<organism evidence="1 2">
    <name type="scientific">Pristionchus pacificus</name>
    <name type="common">Parasitic nematode worm</name>
    <dbReference type="NCBI Taxonomy" id="54126"/>
    <lineage>
        <taxon>Eukaryota</taxon>
        <taxon>Metazoa</taxon>
        <taxon>Ecdysozoa</taxon>
        <taxon>Nematoda</taxon>
        <taxon>Chromadorea</taxon>
        <taxon>Rhabditida</taxon>
        <taxon>Rhabditina</taxon>
        <taxon>Diplogasteromorpha</taxon>
        <taxon>Diplogasteroidea</taxon>
        <taxon>Neodiplogasteridae</taxon>
        <taxon>Pristionchus</taxon>
    </lineage>
</organism>
<dbReference type="GO" id="GO:0005737">
    <property type="term" value="C:cytoplasm"/>
    <property type="evidence" value="ECO:0000318"/>
    <property type="project" value="GO_Central"/>
</dbReference>
<proteinExistence type="predicted"/>
<evidence type="ECO:0000313" key="2">
    <source>
        <dbReference type="Proteomes" id="UP000005239"/>
    </source>
</evidence>
<name>A0A2A6B4D5_PRIPA</name>
<dbReference type="EnsemblMetazoa" id="PPA44773.1">
    <property type="protein sequence ID" value="PPA44773.1"/>
    <property type="gene ID" value="WBGene00283142"/>
</dbReference>
<dbReference type="PANTHER" id="PTHR17571:SF34">
    <property type="entry name" value="ACROSOMAL PROTEIN SP-10"/>
    <property type="match status" value="1"/>
</dbReference>
<dbReference type="AlphaFoldDB" id="A0A2A6B4D5"/>
<dbReference type="Proteomes" id="UP000005239">
    <property type="component" value="Unassembled WGS sequence"/>
</dbReference>
<dbReference type="InterPro" id="IPR052671">
    <property type="entry name" value="Acrosomal_SP-10-like"/>
</dbReference>
<gene>
    <name evidence="1" type="primary">WBGene00283142</name>
</gene>
<protein>
    <submittedName>
        <fullName evidence="1">Uncharacterized protein</fullName>
    </submittedName>
</protein>
<accession>A0A8R1Z9S5</accession>